<keyword evidence="3 8" id="KW-0762">Sugar transport</keyword>
<keyword evidence="4" id="KW-0808">Transferase</keyword>
<evidence type="ECO:0000256" key="1">
    <source>
        <dbReference type="ARBA" id="ARBA00004496"/>
    </source>
</evidence>
<keyword evidence="2" id="KW-0813">Transport</keyword>
<dbReference type="PROSITE" id="PS00371">
    <property type="entry name" value="PTS_EIIA_TYPE_1_HIS"/>
    <property type="match status" value="1"/>
</dbReference>
<organism evidence="8 9">
    <name type="scientific">Paracerasibacillus soli</name>
    <dbReference type="NCBI Taxonomy" id="480284"/>
    <lineage>
        <taxon>Bacteria</taxon>
        <taxon>Bacillati</taxon>
        <taxon>Bacillota</taxon>
        <taxon>Bacilli</taxon>
        <taxon>Bacillales</taxon>
        <taxon>Bacillaceae</taxon>
        <taxon>Paracerasibacillus</taxon>
    </lineage>
</organism>
<evidence type="ECO:0000256" key="4">
    <source>
        <dbReference type="ARBA" id="ARBA00022679"/>
    </source>
</evidence>
<feature type="domain" description="PTS EIIA type-1" evidence="7">
    <location>
        <begin position="32"/>
        <end position="136"/>
    </location>
</feature>
<dbReference type="Gene3D" id="2.70.70.10">
    <property type="entry name" value="Glucose Permease (Domain IIA)"/>
    <property type="match status" value="1"/>
</dbReference>
<dbReference type="InterPro" id="IPR001127">
    <property type="entry name" value="PTS_EIIA_1_perm"/>
</dbReference>
<dbReference type="EMBL" id="JAWDIQ010000001">
    <property type="protein sequence ID" value="MDY0407504.1"/>
    <property type="molecule type" value="Genomic_DNA"/>
</dbReference>
<dbReference type="SUPFAM" id="SSF51261">
    <property type="entry name" value="Duplicated hybrid motif"/>
    <property type="match status" value="1"/>
</dbReference>
<evidence type="ECO:0000313" key="9">
    <source>
        <dbReference type="Proteomes" id="UP001275315"/>
    </source>
</evidence>
<proteinExistence type="predicted"/>
<evidence type="ECO:0000313" key="8">
    <source>
        <dbReference type="EMBL" id="MDY0407504.1"/>
    </source>
</evidence>
<dbReference type="PROSITE" id="PS51093">
    <property type="entry name" value="PTS_EIIA_TYPE_1"/>
    <property type="match status" value="1"/>
</dbReference>
<keyword evidence="6" id="KW-0418">Kinase</keyword>
<accession>A0ABU5CNX0</accession>
<sequence length="165" mass="17799">MFKNLFKKSQTQSEVLIAPLNGKIVPLEEVPDPVFSQKMMGEGAAIIPSEGKVVAPISGKIVQVPESKHAIGLESDNGTEILIHVGLETVALKGEGFEVKVSTGDTVTVGQSLIEFDLEYIRKEAKDIVTPIIITNSKPEEKDYHVTSDVTAIAGETELITITNK</sequence>
<evidence type="ECO:0000256" key="2">
    <source>
        <dbReference type="ARBA" id="ARBA00022448"/>
    </source>
</evidence>
<reference evidence="8 9" key="1">
    <citation type="submission" date="2023-10" db="EMBL/GenBank/DDBJ databases">
        <title>Virgibacillus soli CC-YMP-6 genome.</title>
        <authorList>
            <person name="Miliotis G."/>
            <person name="Sengupta P."/>
            <person name="Hameed A."/>
            <person name="Chuvochina M."/>
            <person name="Mcdonagh F."/>
            <person name="Simpson A.C."/>
            <person name="Singh N.K."/>
            <person name="Rekha P.D."/>
            <person name="Raman K."/>
            <person name="Hugenholtz P."/>
            <person name="Venkateswaran K."/>
        </authorList>
    </citation>
    <scope>NUCLEOTIDE SEQUENCE [LARGE SCALE GENOMIC DNA]</scope>
    <source>
        <strain evidence="8 9">CC-YMP-6</strain>
    </source>
</reference>
<dbReference type="InterPro" id="IPR011055">
    <property type="entry name" value="Dup_hybrid_motif"/>
</dbReference>
<dbReference type="RefSeq" id="WP_320378315.1">
    <property type="nucleotide sequence ID" value="NZ_JAWDIQ010000001.1"/>
</dbReference>
<dbReference type="Pfam" id="PF00358">
    <property type="entry name" value="PTS_EIIA_1"/>
    <property type="match status" value="1"/>
</dbReference>
<comment type="caution">
    <text evidence="8">The sequence shown here is derived from an EMBL/GenBank/DDBJ whole genome shotgun (WGS) entry which is preliminary data.</text>
</comment>
<comment type="subcellular location">
    <subcellularLocation>
        <location evidence="1">Cytoplasm</location>
    </subcellularLocation>
</comment>
<evidence type="ECO:0000256" key="3">
    <source>
        <dbReference type="ARBA" id="ARBA00022597"/>
    </source>
</evidence>
<evidence type="ECO:0000256" key="6">
    <source>
        <dbReference type="ARBA" id="ARBA00022777"/>
    </source>
</evidence>
<name>A0ABU5CNX0_9BACI</name>
<gene>
    <name evidence="8" type="ORF">RWD45_01215</name>
</gene>
<protein>
    <submittedName>
        <fullName evidence="8">PTS glucose transporter subunit IIA</fullName>
    </submittedName>
</protein>
<keyword evidence="5" id="KW-0598">Phosphotransferase system</keyword>
<dbReference type="NCBIfam" id="TIGR00830">
    <property type="entry name" value="PTBA"/>
    <property type="match status" value="1"/>
</dbReference>
<evidence type="ECO:0000259" key="7">
    <source>
        <dbReference type="PROSITE" id="PS51093"/>
    </source>
</evidence>
<dbReference type="Proteomes" id="UP001275315">
    <property type="component" value="Unassembled WGS sequence"/>
</dbReference>
<dbReference type="PANTHER" id="PTHR45008:SF1">
    <property type="entry name" value="PTS SYSTEM GLUCOSE-SPECIFIC EIIA COMPONENT"/>
    <property type="match status" value="1"/>
</dbReference>
<dbReference type="InterPro" id="IPR050890">
    <property type="entry name" value="PTS_EIIA_component"/>
</dbReference>
<keyword evidence="9" id="KW-1185">Reference proteome</keyword>
<dbReference type="PANTHER" id="PTHR45008">
    <property type="entry name" value="PTS SYSTEM GLUCOSE-SPECIFIC EIIA COMPONENT"/>
    <property type="match status" value="1"/>
</dbReference>
<evidence type="ECO:0000256" key="5">
    <source>
        <dbReference type="ARBA" id="ARBA00022683"/>
    </source>
</evidence>